<dbReference type="EMBL" id="JBHSLU010000017">
    <property type="protein sequence ID" value="MFC5505414.1"/>
    <property type="molecule type" value="Genomic_DNA"/>
</dbReference>
<dbReference type="RefSeq" id="WP_156451793.1">
    <property type="nucleotide sequence ID" value="NZ_JBHSLU010000017.1"/>
</dbReference>
<keyword evidence="3" id="KW-1185">Reference proteome</keyword>
<dbReference type="Proteomes" id="UP001596060">
    <property type="component" value="Unassembled WGS sequence"/>
</dbReference>
<sequence>MKTRRLRECEVHVDVIGRELDCQPELQKRRIELSLYNGWDEEQPALLLSEAEAAMLGGLLIAAAGVSPSVQPDDHYGYPHIDALQEYDSIAGEDEGIAESFPLIRPSYYDEPDNTDAKGDSAHKSEGKP</sequence>
<feature type="region of interest" description="Disordered" evidence="1">
    <location>
        <begin position="105"/>
        <end position="129"/>
    </location>
</feature>
<protein>
    <submittedName>
        <fullName evidence="2">Uncharacterized protein</fullName>
    </submittedName>
</protein>
<accession>A0ABW0P0T8</accession>
<name>A0ABW0P0T8_9HYPH</name>
<organism evidence="2 3">
    <name type="scientific">Bosea massiliensis</name>
    <dbReference type="NCBI Taxonomy" id="151419"/>
    <lineage>
        <taxon>Bacteria</taxon>
        <taxon>Pseudomonadati</taxon>
        <taxon>Pseudomonadota</taxon>
        <taxon>Alphaproteobacteria</taxon>
        <taxon>Hyphomicrobiales</taxon>
        <taxon>Boseaceae</taxon>
        <taxon>Bosea</taxon>
    </lineage>
</organism>
<proteinExistence type="predicted"/>
<evidence type="ECO:0000313" key="3">
    <source>
        <dbReference type="Proteomes" id="UP001596060"/>
    </source>
</evidence>
<gene>
    <name evidence="2" type="ORF">ACFPN9_09100</name>
</gene>
<evidence type="ECO:0000256" key="1">
    <source>
        <dbReference type="SAM" id="MobiDB-lite"/>
    </source>
</evidence>
<feature type="compositionally biased region" description="Basic and acidic residues" evidence="1">
    <location>
        <begin position="115"/>
        <end position="129"/>
    </location>
</feature>
<evidence type="ECO:0000313" key="2">
    <source>
        <dbReference type="EMBL" id="MFC5505414.1"/>
    </source>
</evidence>
<reference evidence="3" key="1">
    <citation type="journal article" date="2019" name="Int. J. Syst. Evol. Microbiol.">
        <title>The Global Catalogue of Microorganisms (GCM) 10K type strain sequencing project: providing services to taxonomists for standard genome sequencing and annotation.</title>
        <authorList>
            <consortium name="The Broad Institute Genomics Platform"/>
            <consortium name="The Broad Institute Genome Sequencing Center for Infectious Disease"/>
            <person name="Wu L."/>
            <person name="Ma J."/>
        </authorList>
    </citation>
    <scope>NUCLEOTIDE SEQUENCE [LARGE SCALE GENOMIC DNA]</scope>
    <source>
        <strain evidence="3">CCUG 43117</strain>
    </source>
</reference>
<comment type="caution">
    <text evidence="2">The sequence shown here is derived from an EMBL/GenBank/DDBJ whole genome shotgun (WGS) entry which is preliminary data.</text>
</comment>